<evidence type="ECO:0000259" key="1">
    <source>
        <dbReference type="Pfam" id="PF12705"/>
    </source>
</evidence>
<dbReference type="Proteomes" id="UP001597171">
    <property type="component" value="Unassembled WGS sequence"/>
</dbReference>
<reference evidence="3" key="1">
    <citation type="journal article" date="2019" name="Int. J. Syst. Evol. Microbiol.">
        <title>The Global Catalogue of Microorganisms (GCM) 10K type strain sequencing project: providing services to taxonomists for standard genome sequencing and annotation.</title>
        <authorList>
            <consortium name="The Broad Institute Genomics Platform"/>
            <consortium name="The Broad Institute Genome Sequencing Center for Infectious Disease"/>
            <person name="Wu L."/>
            <person name="Ma J."/>
        </authorList>
    </citation>
    <scope>NUCLEOTIDE SEQUENCE [LARGE SCALE GENOMIC DNA]</scope>
    <source>
        <strain evidence="3">CCUG 61696</strain>
    </source>
</reference>
<accession>A0ABW3Z4T5</accession>
<evidence type="ECO:0000313" key="2">
    <source>
        <dbReference type="EMBL" id="MFD1331271.1"/>
    </source>
</evidence>
<keyword evidence="3" id="KW-1185">Reference proteome</keyword>
<organism evidence="2 3">
    <name type="scientific">Methylopila musalis</name>
    <dbReference type="NCBI Taxonomy" id="1134781"/>
    <lineage>
        <taxon>Bacteria</taxon>
        <taxon>Pseudomonadati</taxon>
        <taxon>Pseudomonadota</taxon>
        <taxon>Alphaproteobacteria</taxon>
        <taxon>Hyphomicrobiales</taxon>
        <taxon>Methylopilaceae</taxon>
        <taxon>Methylopila</taxon>
    </lineage>
</organism>
<feature type="domain" description="PD-(D/E)XK endonuclease-like" evidence="1">
    <location>
        <begin position="20"/>
        <end position="175"/>
    </location>
</feature>
<dbReference type="SUPFAM" id="SSF52980">
    <property type="entry name" value="Restriction endonuclease-like"/>
    <property type="match status" value="1"/>
</dbReference>
<dbReference type="EMBL" id="JBHTMX010000019">
    <property type="protein sequence ID" value="MFD1331271.1"/>
    <property type="molecule type" value="Genomic_DNA"/>
</dbReference>
<name>A0ABW3Z4T5_9HYPH</name>
<evidence type="ECO:0000313" key="3">
    <source>
        <dbReference type="Proteomes" id="UP001597171"/>
    </source>
</evidence>
<dbReference type="Gene3D" id="3.90.320.10">
    <property type="match status" value="1"/>
</dbReference>
<sequence length="185" mass="19485">EAPGPPLSPSALVAEDAERLGALPSGPAADAARARGVLLHRLLKTLPEISSERRSAAARRMADSVDALPSETREACVTAALAIVDDPAFAAVFSPASRGEVPIVGRLRDGRPVSGRIDRLAVTADEVLVVDYKTDRRPPAAGAPTPAGYAAQLGAYAELLSEIWPDRPVRAAILWTEAPRLDRLD</sequence>
<dbReference type="Pfam" id="PF12705">
    <property type="entry name" value="PDDEXK_1"/>
    <property type="match status" value="1"/>
</dbReference>
<dbReference type="InterPro" id="IPR011335">
    <property type="entry name" value="Restrct_endonuc-II-like"/>
</dbReference>
<dbReference type="RefSeq" id="WP_378774475.1">
    <property type="nucleotide sequence ID" value="NZ_JBHTMX010000019.1"/>
</dbReference>
<gene>
    <name evidence="2" type="ORF">ACFQ4O_04600</name>
</gene>
<dbReference type="InterPro" id="IPR011604">
    <property type="entry name" value="PDDEXK-like_dom_sf"/>
</dbReference>
<feature type="non-terminal residue" evidence="2">
    <location>
        <position position="1"/>
    </location>
</feature>
<protein>
    <submittedName>
        <fullName evidence="2">PD-(D/E)XK nuclease family protein</fullName>
    </submittedName>
</protein>
<comment type="caution">
    <text evidence="2">The sequence shown here is derived from an EMBL/GenBank/DDBJ whole genome shotgun (WGS) entry which is preliminary data.</text>
</comment>
<proteinExistence type="predicted"/>
<dbReference type="InterPro" id="IPR038726">
    <property type="entry name" value="PDDEXK_AddAB-type"/>
</dbReference>